<dbReference type="Proteomes" id="UP001604277">
    <property type="component" value="Unassembled WGS sequence"/>
</dbReference>
<dbReference type="GO" id="GO:0016985">
    <property type="term" value="F:mannan endo-1,4-beta-mannosidase activity"/>
    <property type="evidence" value="ECO:0007669"/>
    <property type="project" value="UniProtKB-EC"/>
</dbReference>
<dbReference type="EMBL" id="JBFOLJ010000005">
    <property type="protein sequence ID" value="KAL2535250.1"/>
    <property type="molecule type" value="Genomic_DNA"/>
</dbReference>
<evidence type="ECO:0000259" key="10">
    <source>
        <dbReference type="Pfam" id="PF26410"/>
    </source>
</evidence>
<evidence type="ECO:0000256" key="8">
    <source>
        <dbReference type="SAM" id="MobiDB-lite"/>
    </source>
</evidence>
<gene>
    <name evidence="11" type="ORF">Fot_16641</name>
</gene>
<evidence type="ECO:0000256" key="4">
    <source>
        <dbReference type="ARBA" id="ARBA00012706"/>
    </source>
</evidence>
<organism evidence="11 12">
    <name type="scientific">Forsythia ovata</name>
    <dbReference type="NCBI Taxonomy" id="205694"/>
    <lineage>
        <taxon>Eukaryota</taxon>
        <taxon>Viridiplantae</taxon>
        <taxon>Streptophyta</taxon>
        <taxon>Embryophyta</taxon>
        <taxon>Tracheophyta</taxon>
        <taxon>Spermatophyta</taxon>
        <taxon>Magnoliopsida</taxon>
        <taxon>eudicotyledons</taxon>
        <taxon>Gunneridae</taxon>
        <taxon>Pentapetalae</taxon>
        <taxon>asterids</taxon>
        <taxon>lamiids</taxon>
        <taxon>Lamiales</taxon>
        <taxon>Oleaceae</taxon>
        <taxon>Forsythieae</taxon>
        <taxon>Forsythia</taxon>
    </lineage>
</organism>
<keyword evidence="7" id="KW-0326">Glycosidase</keyword>
<comment type="similarity">
    <text evidence="3">Belongs to the glycosyl hydrolase 5 (cellulase A) family.</text>
</comment>
<dbReference type="InterPro" id="IPR001547">
    <property type="entry name" value="Glyco_hydro_5"/>
</dbReference>
<dbReference type="InterPro" id="IPR017853">
    <property type="entry name" value="GH"/>
</dbReference>
<accession>A0ABD1VFK9</accession>
<dbReference type="GO" id="GO:0005576">
    <property type="term" value="C:extracellular region"/>
    <property type="evidence" value="ECO:0007669"/>
    <property type="project" value="UniProtKB-SubCell"/>
</dbReference>
<dbReference type="EC" id="3.2.1.78" evidence="4"/>
<evidence type="ECO:0000256" key="2">
    <source>
        <dbReference type="ARBA" id="ARBA00004613"/>
    </source>
</evidence>
<evidence type="ECO:0000256" key="1">
    <source>
        <dbReference type="ARBA" id="ARBA00001678"/>
    </source>
</evidence>
<dbReference type="PANTHER" id="PTHR46483:SF4">
    <property type="entry name" value="PHOSPHOLIPASE A1 PLIP2, CHLOROPLASTIC"/>
    <property type="match status" value="1"/>
</dbReference>
<dbReference type="AlphaFoldDB" id="A0ABD1VFK9"/>
<evidence type="ECO:0000259" key="9">
    <source>
        <dbReference type="Pfam" id="PF01764"/>
    </source>
</evidence>
<dbReference type="Pfam" id="PF01764">
    <property type="entry name" value="Lipase_3"/>
    <property type="match status" value="1"/>
</dbReference>
<feature type="region of interest" description="Disordered" evidence="8">
    <location>
        <begin position="237"/>
        <end position="268"/>
    </location>
</feature>
<dbReference type="Gene3D" id="3.40.50.1820">
    <property type="entry name" value="alpha/beta hydrolase"/>
    <property type="match status" value="1"/>
</dbReference>
<dbReference type="InterPro" id="IPR043367">
    <property type="entry name" value="PLIP1/2/3"/>
</dbReference>
<keyword evidence="12" id="KW-1185">Reference proteome</keyword>
<evidence type="ECO:0000256" key="6">
    <source>
        <dbReference type="ARBA" id="ARBA00022801"/>
    </source>
</evidence>
<keyword evidence="5" id="KW-0964">Secreted</keyword>
<proteinExistence type="inferred from homology"/>
<dbReference type="FunFam" id="3.20.20.80:FF:000012">
    <property type="entry name" value="Mannan endo-1,4-beta-mannosidase 6"/>
    <property type="match status" value="1"/>
</dbReference>
<evidence type="ECO:0000313" key="11">
    <source>
        <dbReference type="EMBL" id="KAL2535250.1"/>
    </source>
</evidence>
<dbReference type="InterPro" id="IPR029058">
    <property type="entry name" value="AB_hydrolase_fold"/>
</dbReference>
<dbReference type="Gene3D" id="3.20.20.80">
    <property type="entry name" value="Glycosidases"/>
    <property type="match status" value="1"/>
</dbReference>
<dbReference type="PANTHER" id="PTHR46483">
    <property type="entry name" value="PHOSPHOLIPASE A1 PLIP2, CHLOROPLASTIC"/>
    <property type="match status" value="1"/>
</dbReference>
<feature type="compositionally biased region" description="Basic and acidic residues" evidence="8">
    <location>
        <begin position="237"/>
        <end position="263"/>
    </location>
</feature>
<keyword evidence="6" id="KW-0378">Hydrolase</keyword>
<comment type="subcellular location">
    <subcellularLocation>
        <location evidence="2">Secreted</location>
    </subcellularLocation>
</comment>
<feature type="domain" description="Glycoside hydrolase family 5" evidence="10">
    <location>
        <begin position="755"/>
        <end position="1088"/>
    </location>
</feature>
<evidence type="ECO:0000313" key="12">
    <source>
        <dbReference type="Proteomes" id="UP001604277"/>
    </source>
</evidence>
<dbReference type="SUPFAM" id="SSF53474">
    <property type="entry name" value="alpha/beta-Hydrolases"/>
    <property type="match status" value="1"/>
</dbReference>
<reference evidence="12" key="1">
    <citation type="submission" date="2024-07" db="EMBL/GenBank/DDBJ databases">
        <title>Two chromosome-level genome assemblies of Korean endemic species Abeliophyllum distichum and Forsythia ovata (Oleaceae).</title>
        <authorList>
            <person name="Jang H."/>
        </authorList>
    </citation>
    <scope>NUCLEOTIDE SEQUENCE [LARGE SCALE GENOMIC DNA]</scope>
</reference>
<dbReference type="SUPFAM" id="SSF51445">
    <property type="entry name" value="(Trans)glycosidases"/>
    <property type="match status" value="1"/>
</dbReference>
<evidence type="ECO:0000256" key="7">
    <source>
        <dbReference type="ARBA" id="ARBA00023295"/>
    </source>
</evidence>
<evidence type="ECO:0000256" key="5">
    <source>
        <dbReference type="ARBA" id="ARBA00022525"/>
    </source>
</evidence>
<sequence length="1127" mass="125925">MDVLGLKAGIHGMAPPLSVVGNGVMDVRMSQPSQISALGPAEKPSMSAAPPRNSPWGFTSIYPFRSLWTRGKNRCEPAIAVDDGVLVEEKEENRNEERESEGQNGNWVLKILQVRSLREEDERDGKLVEEMGLKLEDEDKTVGLNANDENKGEYCNENEDCDLCTIDEDGDEKIEFNRESFSKLLKKVPLSETRLYAQMSYLGALAYSIPQIKPKNLLRLHGLRFVTSSLEKKEQELKAEKEKASVEDQQKEKKTTSEARDAEGNAIAEGVVEKSTRKQINASAAYEIAASAASYLHAHTKSILHFRTSKSTPSENFLEASKCGIDNVNMMKGDVASLMATTDSMTAVVAAKEEVKQAVADDLNSTKSSPCEWFACDDDQSATRFFVIQGSESLASWQANLLFEPIQFEGLDVLVHRGIYEAAKGTYEQMLPEILAHLKSHGNRARFRFTGHSLGGSLSVLVNLMLLIRGGAPVSSLLPVITFGAPSIMCGGDCLLRDLGLPRNHVLAITMHRDIVPRAFSCNYPNHVAEFLKAVNGNFRNLPCLNNQKLLYAPMGEFLILQPDEKFSPSHDLLPSGSGLYLLSCSVSEVEPEKLIRAAQAVFLNSPHPLEILSDRSAYGSEGTIQRDHDMNSYLKSVRNVIRQELNRIRKARRENRRKLWWPLVALHGVNGGIIVSRPVARDNMVRGQFNFSGVVQTGRESWKRFSRVGLMYSHIIVYMLLVCKSNSFKGNLQPSSPTFGILCYSDARTYPGHNFVQTRGTHFVLNGRPLYFNGFNSYWLMYQAADPSTRNMVPTTFEQASKYGMNVARTWAFSDGGYRPLQVSPGVYNEEMFKGLDFALSEAKKHGIYLILTFANNWEGFGGKRQYVQWARDQGQYVNNEDDFFSNSVIKGYYKNHIKAVLTRVNSITGVAYKDDPTIFAWELMNEPRCQSDLSGKPIQDWIEEMSAYVKSIDKNHLLEVGLEAFYGESISDRKQFNPGYQVGTDFISNNRIPNVDFATIHLYPDQWVSGSNEQAQAEFVEKWIQSHIEDSKSVLGKPIMLTEFGKSSRSGGYSVAARDSYFGNIFSKVYSCARSGGPCGGALFWQVMAQGMENWSDGYEVVLEQNPSTAGVIDQQSRRISSLNN</sequence>
<feature type="domain" description="Fungal lipase-type" evidence="9">
    <location>
        <begin position="386"/>
        <end position="523"/>
    </location>
</feature>
<comment type="caution">
    <text evidence="11">The sequence shown here is derived from an EMBL/GenBank/DDBJ whole genome shotgun (WGS) entry which is preliminary data.</text>
</comment>
<comment type="catalytic activity">
    <reaction evidence="1">
        <text>Random hydrolysis of (1-&gt;4)-beta-D-mannosidic linkages in mannans, galactomannans and glucomannans.</text>
        <dbReference type="EC" id="3.2.1.78"/>
    </reaction>
</comment>
<dbReference type="Pfam" id="PF26410">
    <property type="entry name" value="GH5_mannosidase"/>
    <property type="match status" value="1"/>
</dbReference>
<dbReference type="CDD" id="cd00519">
    <property type="entry name" value="Lipase_3"/>
    <property type="match status" value="1"/>
</dbReference>
<dbReference type="InterPro" id="IPR002921">
    <property type="entry name" value="Fungal_lipase-type"/>
</dbReference>
<name>A0ABD1VFK9_9LAMI</name>
<evidence type="ECO:0000256" key="3">
    <source>
        <dbReference type="ARBA" id="ARBA00005641"/>
    </source>
</evidence>
<protein>
    <recommendedName>
        <fullName evidence="4">mannan endo-1,4-beta-mannosidase</fullName>
        <ecNumber evidence="4">3.2.1.78</ecNumber>
    </recommendedName>
</protein>